<dbReference type="AlphaFoldDB" id="A0A8C7YPD3"/>
<feature type="region of interest" description="Disordered" evidence="1">
    <location>
        <begin position="1"/>
        <end position="35"/>
    </location>
</feature>
<dbReference type="Ensembl" id="ENSOSIT00000031671.1">
    <property type="protein sequence ID" value="ENSOSIP00000030050.1"/>
    <property type="gene ID" value="ENSOSIG00000015541.1"/>
</dbReference>
<dbReference type="Proteomes" id="UP000694383">
    <property type="component" value="Unplaced"/>
</dbReference>
<sequence>MAALASSLIRQKRAVKDDQANRPVANKRKPCPKSNKSLCQKQILVLISKVRLCGGRKGRNEKRPGESQLALLHLSSGLF</sequence>
<evidence type="ECO:0000313" key="3">
    <source>
        <dbReference type="Proteomes" id="UP000694383"/>
    </source>
</evidence>
<protein>
    <submittedName>
        <fullName evidence="2">Fibroblast growth factor 11b</fullName>
    </submittedName>
</protein>
<name>A0A8C7YPD3_9TELE</name>
<reference evidence="2" key="1">
    <citation type="submission" date="2025-08" db="UniProtKB">
        <authorList>
            <consortium name="Ensembl"/>
        </authorList>
    </citation>
    <scope>IDENTIFICATION</scope>
</reference>
<proteinExistence type="predicted"/>
<dbReference type="GeneTree" id="ENSGT00940000158058"/>
<organism evidence="2 3">
    <name type="scientific">Oryzias sinensis</name>
    <name type="common">Chinese medaka</name>
    <dbReference type="NCBI Taxonomy" id="183150"/>
    <lineage>
        <taxon>Eukaryota</taxon>
        <taxon>Metazoa</taxon>
        <taxon>Chordata</taxon>
        <taxon>Craniata</taxon>
        <taxon>Vertebrata</taxon>
        <taxon>Euteleostomi</taxon>
        <taxon>Actinopterygii</taxon>
        <taxon>Neopterygii</taxon>
        <taxon>Teleostei</taxon>
        <taxon>Neoteleostei</taxon>
        <taxon>Acanthomorphata</taxon>
        <taxon>Ovalentaria</taxon>
        <taxon>Atherinomorphae</taxon>
        <taxon>Beloniformes</taxon>
        <taxon>Adrianichthyidae</taxon>
        <taxon>Oryziinae</taxon>
        <taxon>Oryzias</taxon>
    </lineage>
</organism>
<evidence type="ECO:0000313" key="2">
    <source>
        <dbReference type="Ensembl" id="ENSOSIP00000030050.1"/>
    </source>
</evidence>
<reference evidence="2" key="2">
    <citation type="submission" date="2025-09" db="UniProtKB">
        <authorList>
            <consortium name="Ensembl"/>
        </authorList>
    </citation>
    <scope>IDENTIFICATION</scope>
</reference>
<keyword evidence="3" id="KW-1185">Reference proteome</keyword>
<accession>A0A8C7YPD3</accession>
<evidence type="ECO:0000256" key="1">
    <source>
        <dbReference type="SAM" id="MobiDB-lite"/>
    </source>
</evidence>